<proteinExistence type="predicted"/>
<protein>
    <submittedName>
        <fullName evidence="2">Uncharacterized protein</fullName>
    </submittedName>
</protein>
<evidence type="ECO:0000313" key="2">
    <source>
        <dbReference type="EMBL" id="KMU87801.1"/>
    </source>
</evidence>
<evidence type="ECO:0000256" key="1">
    <source>
        <dbReference type="SAM" id="MobiDB-lite"/>
    </source>
</evidence>
<organism evidence="2 3">
    <name type="scientific">Coccidioides immitis H538.4</name>
    <dbReference type="NCBI Taxonomy" id="396776"/>
    <lineage>
        <taxon>Eukaryota</taxon>
        <taxon>Fungi</taxon>
        <taxon>Dikarya</taxon>
        <taxon>Ascomycota</taxon>
        <taxon>Pezizomycotina</taxon>
        <taxon>Eurotiomycetes</taxon>
        <taxon>Eurotiomycetidae</taxon>
        <taxon>Onygenales</taxon>
        <taxon>Onygenaceae</taxon>
        <taxon>Coccidioides</taxon>
    </lineage>
</organism>
<accession>A0A0J8RT99</accession>
<dbReference type="VEuPathDB" id="FungiDB:CIHG_05569"/>
<name>A0A0J8RT99_COCIT</name>
<gene>
    <name evidence="2" type="ORF">CIHG_05569</name>
</gene>
<dbReference type="AlphaFoldDB" id="A0A0J8RT99"/>
<sequence length="46" mass="5022">MHPVILGLSVTYHGSSGDIPKYAQEMQSAEEEEHDKATLQASLKHG</sequence>
<evidence type="ECO:0000313" key="3">
    <source>
        <dbReference type="Proteomes" id="UP000054563"/>
    </source>
</evidence>
<feature type="region of interest" description="Disordered" evidence="1">
    <location>
        <begin position="25"/>
        <end position="46"/>
    </location>
</feature>
<dbReference type="EMBL" id="DS017000">
    <property type="protein sequence ID" value="KMU87801.1"/>
    <property type="molecule type" value="Genomic_DNA"/>
</dbReference>
<reference evidence="3" key="1">
    <citation type="journal article" date="2010" name="Genome Res.">
        <title>Population genomic sequencing of Coccidioides fungi reveals recent hybridization and transposon control.</title>
        <authorList>
            <person name="Neafsey D.E."/>
            <person name="Barker B.M."/>
            <person name="Sharpton T.J."/>
            <person name="Stajich J.E."/>
            <person name="Park D.J."/>
            <person name="Whiston E."/>
            <person name="Hung C.-Y."/>
            <person name="McMahan C."/>
            <person name="White J."/>
            <person name="Sykes S."/>
            <person name="Heiman D."/>
            <person name="Young S."/>
            <person name="Zeng Q."/>
            <person name="Abouelleil A."/>
            <person name="Aftuck L."/>
            <person name="Bessette D."/>
            <person name="Brown A."/>
            <person name="FitzGerald M."/>
            <person name="Lui A."/>
            <person name="Macdonald J.P."/>
            <person name="Priest M."/>
            <person name="Orbach M.J."/>
            <person name="Galgiani J.N."/>
            <person name="Kirkland T.N."/>
            <person name="Cole G.T."/>
            <person name="Birren B.W."/>
            <person name="Henn M.R."/>
            <person name="Taylor J.W."/>
            <person name="Rounsley S.D."/>
        </authorList>
    </citation>
    <scope>NUCLEOTIDE SEQUENCE [LARGE SCALE GENOMIC DNA]</scope>
    <source>
        <strain evidence="3">H538.4</strain>
    </source>
</reference>
<dbReference type="Proteomes" id="UP000054563">
    <property type="component" value="Unassembled WGS sequence"/>
</dbReference>